<keyword evidence="9" id="KW-0106">Calcium</keyword>
<dbReference type="Proteomes" id="UP000683925">
    <property type="component" value="Unassembled WGS sequence"/>
</dbReference>
<dbReference type="PROSITE" id="PS00107">
    <property type="entry name" value="PROTEIN_KINASE_ATP"/>
    <property type="match status" value="1"/>
</dbReference>
<evidence type="ECO:0000259" key="16">
    <source>
        <dbReference type="PROSITE" id="PS50011"/>
    </source>
</evidence>
<dbReference type="InterPro" id="IPR017441">
    <property type="entry name" value="Protein_kinase_ATP_BS"/>
</dbReference>
<comment type="caution">
    <text evidence="17">The sequence shown here is derived from an EMBL/GenBank/DDBJ whole genome shotgun (WGS) entry which is preliminary data.</text>
</comment>
<dbReference type="FunFam" id="1.10.510.10:FF:000766">
    <property type="entry name" value="CAMK/CDPK protein kinase"/>
    <property type="match status" value="1"/>
</dbReference>
<accession>A0A8S1S8Y9</accession>
<evidence type="ECO:0000256" key="6">
    <source>
        <dbReference type="ARBA" id="ARBA00022737"/>
    </source>
</evidence>
<dbReference type="PANTHER" id="PTHR24349">
    <property type="entry name" value="SERINE/THREONINE-PROTEIN KINASE"/>
    <property type="match status" value="1"/>
</dbReference>
<keyword evidence="8" id="KW-0418">Kinase</keyword>
<dbReference type="PROSITE" id="PS50011">
    <property type="entry name" value="PROTEIN_KINASE_DOM"/>
    <property type="match status" value="1"/>
</dbReference>
<comment type="similarity">
    <text evidence="11">Belongs to the protein kinase superfamily. Ser/Thr protein kinase family. CDPK subfamily.</text>
</comment>
<evidence type="ECO:0000313" key="18">
    <source>
        <dbReference type="Proteomes" id="UP000683925"/>
    </source>
</evidence>
<evidence type="ECO:0000256" key="9">
    <source>
        <dbReference type="ARBA" id="ARBA00022837"/>
    </source>
</evidence>
<evidence type="ECO:0000256" key="11">
    <source>
        <dbReference type="ARBA" id="ARBA00024334"/>
    </source>
</evidence>
<evidence type="ECO:0000256" key="12">
    <source>
        <dbReference type="ARBA" id="ARBA00047899"/>
    </source>
</evidence>
<keyword evidence="5" id="KW-0479">Metal-binding</keyword>
<keyword evidence="3 15" id="KW-0723">Serine/threonine-protein kinase</keyword>
<evidence type="ECO:0000256" key="1">
    <source>
        <dbReference type="ARBA" id="ARBA00001946"/>
    </source>
</evidence>
<evidence type="ECO:0000256" key="5">
    <source>
        <dbReference type="ARBA" id="ARBA00022723"/>
    </source>
</evidence>
<dbReference type="GO" id="GO:0005524">
    <property type="term" value="F:ATP binding"/>
    <property type="evidence" value="ECO:0007669"/>
    <property type="project" value="UniProtKB-UniRule"/>
</dbReference>
<dbReference type="InterPro" id="IPR000719">
    <property type="entry name" value="Prot_kinase_dom"/>
</dbReference>
<organism evidence="17 18">
    <name type="scientific">Paramecium octaurelia</name>
    <dbReference type="NCBI Taxonomy" id="43137"/>
    <lineage>
        <taxon>Eukaryota</taxon>
        <taxon>Sar</taxon>
        <taxon>Alveolata</taxon>
        <taxon>Ciliophora</taxon>
        <taxon>Intramacronucleata</taxon>
        <taxon>Oligohymenophorea</taxon>
        <taxon>Peniculida</taxon>
        <taxon>Parameciidae</taxon>
        <taxon>Paramecium</taxon>
    </lineage>
</organism>
<dbReference type="GO" id="GO:0004674">
    <property type="term" value="F:protein serine/threonine kinase activity"/>
    <property type="evidence" value="ECO:0007669"/>
    <property type="project" value="UniProtKB-KW"/>
</dbReference>
<evidence type="ECO:0000256" key="10">
    <source>
        <dbReference type="ARBA" id="ARBA00022840"/>
    </source>
</evidence>
<dbReference type="OMA" id="ANIERWQ"/>
<feature type="domain" description="Protein kinase" evidence="16">
    <location>
        <begin position="25"/>
        <end position="279"/>
    </location>
</feature>
<evidence type="ECO:0000256" key="7">
    <source>
        <dbReference type="ARBA" id="ARBA00022741"/>
    </source>
</evidence>
<reference evidence="17" key="1">
    <citation type="submission" date="2021-01" db="EMBL/GenBank/DDBJ databases">
        <authorList>
            <consortium name="Genoscope - CEA"/>
            <person name="William W."/>
        </authorList>
    </citation>
    <scope>NUCLEOTIDE SEQUENCE</scope>
</reference>
<dbReference type="OrthoDB" id="40902at2759"/>
<evidence type="ECO:0000256" key="4">
    <source>
        <dbReference type="ARBA" id="ARBA00022679"/>
    </source>
</evidence>
<dbReference type="InterPro" id="IPR050205">
    <property type="entry name" value="CDPK_Ser/Thr_kinases"/>
</dbReference>
<dbReference type="PROSITE" id="PS00108">
    <property type="entry name" value="PROTEIN_KINASE_ST"/>
    <property type="match status" value="1"/>
</dbReference>
<dbReference type="AlphaFoldDB" id="A0A8S1S8Y9"/>
<keyword evidence="7 14" id="KW-0547">Nucleotide-binding</keyword>
<evidence type="ECO:0000256" key="3">
    <source>
        <dbReference type="ARBA" id="ARBA00022527"/>
    </source>
</evidence>
<evidence type="ECO:0000256" key="8">
    <source>
        <dbReference type="ARBA" id="ARBA00022777"/>
    </source>
</evidence>
<gene>
    <name evidence="17" type="ORF">POCTA_138.1.T0070289</name>
</gene>
<keyword evidence="18" id="KW-1185">Reference proteome</keyword>
<evidence type="ECO:0000313" key="17">
    <source>
        <dbReference type="EMBL" id="CAD8136235.1"/>
    </source>
</evidence>
<keyword evidence="10 14" id="KW-0067">ATP-binding</keyword>
<evidence type="ECO:0000256" key="14">
    <source>
        <dbReference type="PROSITE-ProRule" id="PRU10141"/>
    </source>
</evidence>
<comment type="catalytic activity">
    <reaction evidence="12">
        <text>L-threonyl-[protein] + ATP = O-phospho-L-threonyl-[protein] + ADP + H(+)</text>
        <dbReference type="Rhea" id="RHEA:46608"/>
        <dbReference type="Rhea" id="RHEA-COMP:11060"/>
        <dbReference type="Rhea" id="RHEA-COMP:11605"/>
        <dbReference type="ChEBI" id="CHEBI:15378"/>
        <dbReference type="ChEBI" id="CHEBI:30013"/>
        <dbReference type="ChEBI" id="CHEBI:30616"/>
        <dbReference type="ChEBI" id="CHEBI:61977"/>
        <dbReference type="ChEBI" id="CHEBI:456216"/>
        <dbReference type="EC" id="2.7.11.1"/>
    </reaction>
</comment>
<evidence type="ECO:0000256" key="15">
    <source>
        <dbReference type="RuleBase" id="RU000304"/>
    </source>
</evidence>
<keyword evidence="6" id="KW-0677">Repeat</keyword>
<dbReference type="GO" id="GO:0046872">
    <property type="term" value="F:metal ion binding"/>
    <property type="evidence" value="ECO:0007669"/>
    <property type="project" value="UniProtKB-KW"/>
</dbReference>
<evidence type="ECO:0000256" key="13">
    <source>
        <dbReference type="ARBA" id="ARBA00048679"/>
    </source>
</evidence>
<keyword evidence="4" id="KW-0808">Transferase</keyword>
<dbReference type="InterPro" id="IPR008271">
    <property type="entry name" value="Ser/Thr_kinase_AS"/>
</dbReference>
<protein>
    <recommendedName>
        <fullName evidence="2">non-specific serine/threonine protein kinase</fullName>
        <ecNumber evidence="2">2.7.11.1</ecNumber>
    </recommendedName>
</protein>
<dbReference type="SMART" id="SM00220">
    <property type="entry name" value="S_TKc"/>
    <property type="match status" value="1"/>
</dbReference>
<dbReference type="Pfam" id="PF00069">
    <property type="entry name" value="Pkinase"/>
    <property type="match status" value="1"/>
</dbReference>
<dbReference type="CDD" id="cd05117">
    <property type="entry name" value="STKc_CAMK"/>
    <property type="match status" value="1"/>
</dbReference>
<proteinExistence type="inferred from homology"/>
<sequence length="414" mass="48484">MKHIKKVDFIKYSSKNKKFQDTYEFSKTDKLGQGSYGMVYRAIHRTTGIARAVKIIHKASVKQKERLTNELRTVELLDHPHVIRVFETYEDNDYIYVVMEICKGGDIFDKVLELGNFDEQGALIIFIQIIRSVVYYQALNIVHRDLKPENFLFQKNNDLNTLYIIDFGLARIFQPGLLQQWTKAGTAYYVAPEVLEGTYDNKCDLWSIGVILYVLLCGYPPFYGETEQEILYSIQKGKYDFDGPEWKNVSLQVKELISQLLKPYQQRLGLEQILKHDWLSKYVQQGEVILTKANIERWQSYHQIKQIALLYLATQLDQTEIINIKNGFLFMNKSQSGILTKAEIEDLIKYKYQDLEYYQFIAICLEPGVYKVEKYLILMFQFLSQDGLITTESLKAIDINLECNLDFKLFINLF</sequence>
<comment type="cofactor">
    <cofactor evidence="1">
        <name>Mg(2+)</name>
        <dbReference type="ChEBI" id="CHEBI:18420"/>
    </cofactor>
</comment>
<comment type="catalytic activity">
    <reaction evidence="13">
        <text>L-seryl-[protein] + ATP = O-phospho-L-seryl-[protein] + ADP + H(+)</text>
        <dbReference type="Rhea" id="RHEA:17989"/>
        <dbReference type="Rhea" id="RHEA-COMP:9863"/>
        <dbReference type="Rhea" id="RHEA-COMP:11604"/>
        <dbReference type="ChEBI" id="CHEBI:15378"/>
        <dbReference type="ChEBI" id="CHEBI:29999"/>
        <dbReference type="ChEBI" id="CHEBI:30616"/>
        <dbReference type="ChEBI" id="CHEBI:83421"/>
        <dbReference type="ChEBI" id="CHEBI:456216"/>
        <dbReference type="EC" id="2.7.11.1"/>
    </reaction>
</comment>
<feature type="binding site" evidence="14">
    <location>
        <position position="54"/>
    </location>
    <ligand>
        <name>ATP</name>
        <dbReference type="ChEBI" id="CHEBI:30616"/>
    </ligand>
</feature>
<dbReference type="EMBL" id="CAJJDP010000006">
    <property type="protein sequence ID" value="CAD8136235.1"/>
    <property type="molecule type" value="Genomic_DNA"/>
</dbReference>
<dbReference type="FunFam" id="3.30.200.20:FF:000315">
    <property type="entry name" value="Calcium-dependent protein kinase 3"/>
    <property type="match status" value="1"/>
</dbReference>
<dbReference type="EC" id="2.7.11.1" evidence="2"/>
<name>A0A8S1S8Y9_PAROT</name>
<evidence type="ECO:0000256" key="2">
    <source>
        <dbReference type="ARBA" id="ARBA00012513"/>
    </source>
</evidence>